<reference evidence="5" key="1">
    <citation type="journal article" date="2014" name="Int. J. Syst. Evol. Microbiol.">
        <title>Complete genome sequence of Corynebacterium casei LMG S-19264T (=DSM 44701T), isolated from a smear-ripened cheese.</title>
        <authorList>
            <consortium name="US DOE Joint Genome Institute (JGI-PGF)"/>
            <person name="Walter F."/>
            <person name="Albersmeier A."/>
            <person name="Kalinowski J."/>
            <person name="Ruckert C."/>
        </authorList>
    </citation>
    <scope>NUCLEOTIDE SEQUENCE</scope>
    <source>
        <strain evidence="5">JCM 4122</strain>
    </source>
</reference>
<dbReference type="Proteomes" id="UP000632849">
    <property type="component" value="Unassembled WGS sequence"/>
</dbReference>
<comment type="caution">
    <text evidence="5">The sequence shown here is derived from an EMBL/GenBank/DDBJ whole genome shotgun (WGS) entry which is preliminary data.</text>
</comment>
<dbReference type="Gene3D" id="3.40.50.150">
    <property type="entry name" value="Vaccinia Virus protein VP39"/>
    <property type="match status" value="1"/>
</dbReference>
<dbReference type="GO" id="GO:0032259">
    <property type="term" value="P:methylation"/>
    <property type="evidence" value="ECO:0007669"/>
    <property type="project" value="UniProtKB-KW"/>
</dbReference>
<evidence type="ECO:0000313" key="5">
    <source>
        <dbReference type="EMBL" id="GHG13945.1"/>
    </source>
</evidence>
<keyword evidence="2" id="KW-0808">Transferase</keyword>
<evidence type="ECO:0000313" key="6">
    <source>
        <dbReference type="Proteomes" id="UP000632849"/>
    </source>
</evidence>
<evidence type="ECO:0000256" key="1">
    <source>
        <dbReference type="ARBA" id="ARBA00022603"/>
    </source>
</evidence>
<keyword evidence="1" id="KW-0489">Methyltransferase</keyword>
<dbReference type="Pfam" id="PF00145">
    <property type="entry name" value="DNA_methylase"/>
    <property type="match status" value="1"/>
</dbReference>
<dbReference type="AlphaFoldDB" id="A0A919BU00"/>
<keyword evidence="3" id="KW-0680">Restriction system</keyword>
<dbReference type="InterPro" id="IPR029063">
    <property type="entry name" value="SAM-dependent_MTases_sf"/>
</dbReference>
<name>A0A919BU00_STRFL</name>
<dbReference type="SUPFAM" id="SSF53335">
    <property type="entry name" value="S-adenosyl-L-methionine-dependent methyltransferases"/>
    <property type="match status" value="1"/>
</dbReference>
<dbReference type="EMBL" id="BNBE01000002">
    <property type="protein sequence ID" value="GHG13945.1"/>
    <property type="molecule type" value="Genomic_DNA"/>
</dbReference>
<accession>A0A919BU00</accession>
<sequence length="500" mass="53674">MPDGARSFVRAEEDPALAACRATAEALSAYAAERPGREAAQWAFVAQERVAECTYLIDEGARQDELQGLADAARGELAALTLGLLDEAGPMTAERLAALDADTLALLTWYAAPWPVRWLWPPDTDAHGVALRPRIVNLFHGPGGWSEGIRRVLGADVDMIGVDLDPGAAATANAAGHLCIVADIAALDPEHPALQWVVGVILSPPCQAFSPAGRRRGHEVAAIELVCSVIRSVGGAAGYLQTVHADGSDAGCAPRSGETWPEVRARLAGLEDERAGLMAEAAIWPLAMLCSNGSVEWVAVEQSSALPAEIEEAIFFEFEQAGWRTTEAMTLDSVEHGSPSHRKRRFLTAYRNQTPVISVHPETPFPVTTFAQCVGWGPGRRVNTRGQRGIDPRTGRPKGGGGFSADRPSNCVTATAYGWKDEDSGQRIHQNDIGRLVGFRSDYPWTHIGRGEGIRTRAQQAADVVCPMTAAAVIGRVLNLHWEEQTRTYVTKLYDTAGPA</sequence>
<evidence type="ECO:0008006" key="7">
    <source>
        <dbReference type="Google" id="ProtNLM"/>
    </source>
</evidence>
<dbReference type="InterPro" id="IPR001525">
    <property type="entry name" value="C5_MeTfrase"/>
</dbReference>
<evidence type="ECO:0000256" key="2">
    <source>
        <dbReference type="ARBA" id="ARBA00022679"/>
    </source>
</evidence>
<evidence type="ECO:0000256" key="3">
    <source>
        <dbReference type="ARBA" id="ARBA00022747"/>
    </source>
</evidence>
<reference evidence="5" key="2">
    <citation type="submission" date="2020-09" db="EMBL/GenBank/DDBJ databases">
        <authorList>
            <person name="Sun Q."/>
            <person name="Ohkuma M."/>
        </authorList>
    </citation>
    <scope>NUCLEOTIDE SEQUENCE</scope>
    <source>
        <strain evidence="5">JCM 4122</strain>
    </source>
</reference>
<keyword evidence="6" id="KW-1185">Reference proteome</keyword>
<dbReference type="RefSeq" id="WP_190043372.1">
    <property type="nucleotide sequence ID" value="NZ_BNBE01000002.1"/>
</dbReference>
<gene>
    <name evidence="5" type="ORF">GCM10017667_55090</name>
</gene>
<evidence type="ECO:0000256" key="4">
    <source>
        <dbReference type="SAM" id="MobiDB-lite"/>
    </source>
</evidence>
<feature type="region of interest" description="Disordered" evidence="4">
    <location>
        <begin position="381"/>
        <end position="407"/>
    </location>
</feature>
<dbReference type="GO" id="GO:0009307">
    <property type="term" value="P:DNA restriction-modification system"/>
    <property type="evidence" value="ECO:0007669"/>
    <property type="project" value="UniProtKB-KW"/>
</dbReference>
<protein>
    <recommendedName>
        <fullName evidence="7">DNA (cytosine-5-)-methyltransferase</fullName>
    </recommendedName>
</protein>
<dbReference type="GO" id="GO:0008168">
    <property type="term" value="F:methyltransferase activity"/>
    <property type="evidence" value="ECO:0007669"/>
    <property type="project" value="UniProtKB-KW"/>
</dbReference>
<proteinExistence type="predicted"/>
<organism evidence="5 6">
    <name type="scientific">Streptomyces filamentosus</name>
    <name type="common">Streptomyces roseosporus</name>
    <dbReference type="NCBI Taxonomy" id="67294"/>
    <lineage>
        <taxon>Bacteria</taxon>
        <taxon>Bacillati</taxon>
        <taxon>Actinomycetota</taxon>
        <taxon>Actinomycetes</taxon>
        <taxon>Kitasatosporales</taxon>
        <taxon>Streptomycetaceae</taxon>
        <taxon>Streptomyces</taxon>
    </lineage>
</organism>